<dbReference type="EMBL" id="JACGWM010000005">
    <property type="protein sequence ID" value="KAL0372813.1"/>
    <property type="molecule type" value="Genomic_DNA"/>
</dbReference>
<evidence type="ECO:0000313" key="6">
    <source>
        <dbReference type="EMBL" id="KAL0372813.1"/>
    </source>
</evidence>
<reference evidence="6" key="1">
    <citation type="submission" date="2020-06" db="EMBL/GenBank/DDBJ databases">
        <authorList>
            <person name="Li T."/>
            <person name="Hu X."/>
            <person name="Zhang T."/>
            <person name="Song X."/>
            <person name="Zhang H."/>
            <person name="Dai N."/>
            <person name="Sheng W."/>
            <person name="Hou X."/>
            <person name="Wei L."/>
        </authorList>
    </citation>
    <scope>NUCLEOTIDE SEQUENCE</scope>
    <source>
        <strain evidence="6">KEN8</strain>
        <tissue evidence="6">Leaf</tissue>
    </source>
</reference>
<accession>A0AAW2QYS7</accession>
<keyword evidence="4" id="KW-0472">Membrane</keyword>
<feature type="transmembrane region" description="Helical" evidence="4">
    <location>
        <begin position="165"/>
        <end position="186"/>
    </location>
</feature>
<dbReference type="PANTHER" id="PTHR19845:SF0">
    <property type="entry name" value="KATANIN P80 WD40 REPEAT-CONTAINING SUBUNIT B1"/>
    <property type="match status" value="1"/>
</dbReference>
<sequence length="325" mass="36474">MKTVRGNTMNMDTSHVEGQKGGIATLSSECFIERMEQLGLLVYVCYFYKHYEHELILVDKIRPNPFNASNFEHRGRNSYRPGLASSNVSGKLTARSYPLSDENESVSASDEDTIADLMELHDQFVSSMKSRLNKLQEKQLGFRKRVILFCRYSSWLRVFYANQHAIFFIGLVGMGTNLVVVVLNYWQRHDIKGAISAISKMGDHSVVADVMSLLAERIDMVTLDICSCLLPLLSGLIESDMDRHQDIALEVLLKLVRLFGSVIYSSLSAPSSVGVDIEAEQRLERCNLCYVELEKVKGCLPILSRRGGSIAKSAHELNLALQEVS</sequence>
<keyword evidence="3" id="KW-0206">Cytoskeleton</keyword>
<dbReference type="GO" id="GO:0007019">
    <property type="term" value="P:microtubule depolymerization"/>
    <property type="evidence" value="ECO:0007669"/>
    <property type="project" value="TreeGrafter"/>
</dbReference>
<comment type="subcellular location">
    <subcellularLocation>
        <location evidence="1">Cytoplasm</location>
        <location evidence="1">Cytoskeleton</location>
    </subcellularLocation>
</comment>
<organism evidence="6">
    <name type="scientific">Sesamum calycinum</name>
    <dbReference type="NCBI Taxonomy" id="2727403"/>
    <lineage>
        <taxon>Eukaryota</taxon>
        <taxon>Viridiplantae</taxon>
        <taxon>Streptophyta</taxon>
        <taxon>Embryophyta</taxon>
        <taxon>Tracheophyta</taxon>
        <taxon>Spermatophyta</taxon>
        <taxon>Magnoliopsida</taxon>
        <taxon>eudicotyledons</taxon>
        <taxon>Gunneridae</taxon>
        <taxon>Pentapetalae</taxon>
        <taxon>asterids</taxon>
        <taxon>lamiids</taxon>
        <taxon>Lamiales</taxon>
        <taxon>Pedaliaceae</taxon>
        <taxon>Sesamum</taxon>
    </lineage>
</organism>
<proteinExistence type="predicted"/>
<keyword evidence="4" id="KW-0812">Transmembrane</keyword>
<dbReference type="Pfam" id="PF13925">
    <property type="entry name" value="Katanin_con80"/>
    <property type="match status" value="1"/>
</dbReference>
<reference evidence="6" key="2">
    <citation type="journal article" date="2024" name="Plant">
        <title>Genomic evolution and insights into agronomic trait innovations of Sesamum species.</title>
        <authorList>
            <person name="Miao H."/>
            <person name="Wang L."/>
            <person name="Qu L."/>
            <person name="Liu H."/>
            <person name="Sun Y."/>
            <person name="Le M."/>
            <person name="Wang Q."/>
            <person name="Wei S."/>
            <person name="Zheng Y."/>
            <person name="Lin W."/>
            <person name="Duan Y."/>
            <person name="Cao H."/>
            <person name="Xiong S."/>
            <person name="Wang X."/>
            <person name="Wei L."/>
            <person name="Li C."/>
            <person name="Ma Q."/>
            <person name="Ju M."/>
            <person name="Zhao R."/>
            <person name="Li G."/>
            <person name="Mu C."/>
            <person name="Tian Q."/>
            <person name="Mei H."/>
            <person name="Zhang T."/>
            <person name="Gao T."/>
            <person name="Zhang H."/>
        </authorList>
    </citation>
    <scope>NUCLEOTIDE SEQUENCE</scope>
    <source>
        <strain evidence="6">KEN8</strain>
    </source>
</reference>
<dbReference type="GO" id="GO:0008017">
    <property type="term" value="F:microtubule binding"/>
    <property type="evidence" value="ECO:0007669"/>
    <property type="project" value="InterPro"/>
</dbReference>
<protein>
    <submittedName>
        <fullName evidence="6">Katanin p80 WD40 repeat-containing subunit B1</fullName>
    </submittedName>
</protein>
<keyword evidence="2" id="KW-0963">Cytoplasm</keyword>
<evidence type="ECO:0000256" key="3">
    <source>
        <dbReference type="ARBA" id="ARBA00023212"/>
    </source>
</evidence>
<comment type="caution">
    <text evidence="6">The sequence shown here is derived from an EMBL/GenBank/DDBJ whole genome shotgun (WGS) entry which is preliminary data.</text>
</comment>
<evidence type="ECO:0000256" key="1">
    <source>
        <dbReference type="ARBA" id="ARBA00004245"/>
    </source>
</evidence>
<dbReference type="InterPro" id="IPR028021">
    <property type="entry name" value="Katanin_C-terminal"/>
</dbReference>
<dbReference type="GO" id="GO:0008352">
    <property type="term" value="C:katanin complex"/>
    <property type="evidence" value="ECO:0007669"/>
    <property type="project" value="TreeGrafter"/>
</dbReference>
<dbReference type="AlphaFoldDB" id="A0AAW2QYS7"/>
<evidence type="ECO:0000256" key="2">
    <source>
        <dbReference type="ARBA" id="ARBA00022490"/>
    </source>
</evidence>
<keyword evidence="4" id="KW-1133">Transmembrane helix</keyword>
<gene>
    <name evidence="6" type="ORF">Scaly_0962900</name>
</gene>
<dbReference type="PANTHER" id="PTHR19845">
    <property type="entry name" value="KATANIN P80 SUBUNIT"/>
    <property type="match status" value="1"/>
</dbReference>
<feature type="domain" description="Katanin p80 subunit C-terminal" evidence="5">
    <location>
        <begin position="180"/>
        <end position="321"/>
    </location>
</feature>
<name>A0AAW2QYS7_9LAMI</name>
<evidence type="ECO:0000256" key="4">
    <source>
        <dbReference type="SAM" id="Phobius"/>
    </source>
</evidence>
<evidence type="ECO:0000259" key="5">
    <source>
        <dbReference type="Pfam" id="PF13925"/>
    </source>
</evidence>